<dbReference type="PANTHER" id="PTHR31435">
    <property type="entry name" value="PROTEIN NATD1"/>
    <property type="match status" value="1"/>
</dbReference>
<accession>A0A917M8M1</accession>
<dbReference type="InterPro" id="IPR045057">
    <property type="entry name" value="Gcn5-rel_NAT"/>
</dbReference>
<organism evidence="2 3">
    <name type="scientific">Parapedobacter pyrenivorans</name>
    <dbReference type="NCBI Taxonomy" id="1305674"/>
    <lineage>
        <taxon>Bacteria</taxon>
        <taxon>Pseudomonadati</taxon>
        <taxon>Bacteroidota</taxon>
        <taxon>Sphingobacteriia</taxon>
        <taxon>Sphingobacteriales</taxon>
        <taxon>Sphingobacteriaceae</taxon>
        <taxon>Parapedobacter</taxon>
    </lineage>
</organism>
<proteinExistence type="predicted"/>
<dbReference type="EMBL" id="BMER01000001">
    <property type="protein sequence ID" value="GGG84296.1"/>
    <property type="molecule type" value="Genomic_DNA"/>
</dbReference>
<name>A0A917M8M1_9SPHI</name>
<dbReference type="Gene3D" id="3.40.630.30">
    <property type="match status" value="1"/>
</dbReference>
<dbReference type="PANTHER" id="PTHR31435:SF10">
    <property type="entry name" value="BSR4717 PROTEIN"/>
    <property type="match status" value="1"/>
</dbReference>
<dbReference type="InterPro" id="IPR016181">
    <property type="entry name" value="Acyl_CoA_acyltransferase"/>
</dbReference>
<dbReference type="PROSITE" id="PS51729">
    <property type="entry name" value="GNAT_YJDJ"/>
    <property type="match status" value="1"/>
</dbReference>
<keyword evidence="3" id="KW-1185">Reference proteome</keyword>
<feature type="domain" description="N-acetyltransferase" evidence="1">
    <location>
        <begin position="1"/>
        <end position="68"/>
    </location>
</feature>
<dbReference type="Proteomes" id="UP000660862">
    <property type="component" value="Unassembled WGS sequence"/>
</dbReference>
<dbReference type="Pfam" id="PF14542">
    <property type="entry name" value="Acetyltransf_CG"/>
    <property type="match status" value="1"/>
</dbReference>
<protein>
    <recommendedName>
        <fullName evidence="1">N-acetyltransferase domain-containing protein</fullName>
    </recommendedName>
</protein>
<evidence type="ECO:0000313" key="2">
    <source>
        <dbReference type="EMBL" id="GGG84296.1"/>
    </source>
</evidence>
<dbReference type="InterPro" id="IPR031165">
    <property type="entry name" value="GNAT_YJDJ"/>
</dbReference>
<dbReference type="AlphaFoldDB" id="A0A917M8M1"/>
<gene>
    <name evidence="2" type="ORF">GCM10007415_16790</name>
</gene>
<sequence>MDISVSGDKLTVYHTEVDTAYEGRGFAKLLLNKLVSYARENRLMIVPLCPYVHTQFKRHPQEYADVWAK</sequence>
<comment type="caution">
    <text evidence="2">The sequence shown here is derived from an EMBL/GenBank/DDBJ whole genome shotgun (WGS) entry which is preliminary data.</text>
</comment>
<evidence type="ECO:0000313" key="3">
    <source>
        <dbReference type="Proteomes" id="UP000660862"/>
    </source>
</evidence>
<evidence type="ECO:0000259" key="1">
    <source>
        <dbReference type="PROSITE" id="PS51729"/>
    </source>
</evidence>
<reference evidence="2" key="1">
    <citation type="journal article" date="2014" name="Int. J. Syst. Evol. Microbiol.">
        <title>Complete genome sequence of Corynebacterium casei LMG S-19264T (=DSM 44701T), isolated from a smear-ripened cheese.</title>
        <authorList>
            <consortium name="US DOE Joint Genome Institute (JGI-PGF)"/>
            <person name="Walter F."/>
            <person name="Albersmeier A."/>
            <person name="Kalinowski J."/>
            <person name="Ruckert C."/>
        </authorList>
    </citation>
    <scope>NUCLEOTIDE SEQUENCE</scope>
    <source>
        <strain evidence="2">CGMCC 1.12195</strain>
    </source>
</reference>
<dbReference type="SUPFAM" id="SSF55729">
    <property type="entry name" value="Acyl-CoA N-acyltransferases (Nat)"/>
    <property type="match status" value="1"/>
</dbReference>
<reference evidence="2" key="2">
    <citation type="submission" date="2020-09" db="EMBL/GenBank/DDBJ databases">
        <authorList>
            <person name="Sun Q."/>
            <person name="Zhou Y."/>
        </authorList>
    </citation>
    <scope>NUCLEOTIDE SEQUENCE</scope>
    <source>
        <strain evidence="2">CGMCC 1.12195</strain>
    </source>
</reference>